<evidence type="ECO:0000256" key="1">
    <source>
        <dbReference type="ARBA" id="ARBA00023125"/>
    </source>
</evidence>
<reference evidence="4 5" key="1">
    <citation type="journal article" date="2010" name="Stand. Genomic Sci.">
        <title>Complete genome sequence of Acetohalobium arabaticum type strain (Z-7288).</title>
        <authorList>
            <person name="Sikorski J."/>
            <person name="Lapidus A."/>
            <person name="Chertkov O."/>
            <person name="Lucas S."/>
            <person name="Copeland A."/>
            <person name="Glavina Del Rio T."/>
            <person name="Nolan M."/>
            <person name="Tice H."/>
            <person name="Cheng J.F."/>
            <person name="Han C."/>
            <person name="Brambilla E."/>
            <person name="Pitluck S."/>
            <person name="Liolios K."/>
            <person name="Ivanova N."/>
            <person name="Mavromatis K."/>
            <person name="Mikhailova N."/>
            <person name="Pati A."/>
            <person name="Bruce D."/>
            <person name="Detter C."/>
            <person name="Tapia R."/>
            <person name="Goodwin L."/>
            <person name="Chen A."/>
            <person name="Palaniappan K."/>
            <person name="Land M."/>
            <person name="Hauser L."/>
            <person name="Chang Y.J."/>
            <person name="Jeffries C.D."/>
            <person name="Rohde M."/>
            <person name="Goker M."/>
            <person name="Spring S."/>
            <person name="Woyke T."/>
            <person name="Bristow J."/>
            <person name="Eisen J.A."/>
            <person name="Markowitz V."/>
            <person name="Hugenholtz P."/>
            <person name="Kyrpides N.C."/>
            <person name="Klenk H.P."/>
        </authorList>
    </citation>
    <scope>NUCLEOTIDE SEQUENCE [LARGE SCALE GENOMIC DNA]</scope>
    <source>
        <strain evidence="5">ATCC 49924 / DSM 5501 / Z-7288</strain>
    </source>
</reference>
<keyword evidence="5" id="KW-1185">Reference proteome</keyword>
<dbReference type="RefSeq" id="WP_013279192.1">
    <property type="nucleotide sequence ID" value="NC_014378.1"/>
</dbReference>
<protein>
    <submittedName>
        <fullName evidence="4">Transcriptional regulator, TetR family</fullName>
    </submittedName>
</protein>
<sequence>MIEIQNNDIKKIRIAKLFIEATAQIIDEEGIEEVTIRKIAKITGYNSATIYNYFDNCNQLISFAAMKFINDYVQALPDYIDEVSNPLERTISVWQCFCEYCFKKPQIYYAIFTANIGDKPENLICNYYTLFPEELGDPPQDLVPMLMESNFSKRCEKLLQPCIQEGYFTPEKAKEINELIRLVYQGMLSLIINNRLNYSTEEAVQRTMQHIKTILKKRANTSK</sequence>
<dbReference type="Gene3D" id="1.10.357.10">
    <property type="entry name" value="Tetracycline Repressor, domain 2"/>
    <property type="match status" value="1"/>
</dbReference>
<dbReference type="InterPro" id="IPR009057">
    <property type="entry name" value="Homeodomain-like_sf"/>
</dbReference>
<dbReference type="AlphaFoldDB" id="D9QUF0"/>
<dbReference type="STRING" id="574087.Acear_2266"/>
<dbReference type="OrthoDB" id="5366068at2"/>
<evidence type="ECO:0000256" key="2">
    <source>
        <dbReference type="PROSITE-ProRule" id="PRU00335"/>
    </source>
</evidence>
<dbReference type="PROSITE" id="PS50977">
    <property type="entry name" value="HTH_TETR_2"/>
    <property type="match status" value="1"/>
</dbReference>
<name>D9QUF0_ACEAZ</name>
<dbReference type="eggNOG" id="COG1309">
    <property type="taxonomic scope" value="Bacteria"/>
</dbReference>
<keyword evidence="1 2" id="KW-0238">DNA-binding</keyword>
<organism evidence="4 5">
    <name type="scientific">Acetohalobium arabaticum (strain ATCC 49924 / DSM 5501 / Z-7288)</name>
    <dbReference type="NCBI Taxonomy" id="574087"/>
    <lineage>
        <taxon>Bacteria</taxon>
        <taxon>Bacillati</taxon>
        <taxon>Bacillota</taxon>
        <taxon>Clostridia</taxon>
        <taxon>Halanaerobiales</taxon>
        <taxon>Halobacteroidaceae</taxon>
        <taxon>Acetohalobium</taxon>
    </lineage>
</organism>
<gene>
    <name evidence="4" type="ordered locus">Acear_2266</name>
</gene>
<dbReference type="InterPro" id="IPR001647">
    <property type="entry name" value="HTH_TetR"/>
</dbReference>
<feature type="domain" description="HTH tetR-type" evidence="3">
    <location>
        <begin position="12"/>
        <end position="72"/>
    </location>
</feature>
<dbReference type="EMBL" id="CP002105">
    <property type="protein sequence ID" value="ADL13751.1"/>
    <property type="molecule type" value="Genomic_DNA"/>
</dbReference>
<proteinExistence type="predicted"/>
<dbReference type="SUPFAM" id="SSF46689">
    <property type="entry name" value="Homeodomain-like"/>
    <property type="match status" value="1"/>
</dbReference>
<dbReference type="Pfam" id="PF00440">
    <property type="entry name" value="TetR_N"/>
    <property type="match status" value="1"/>
</dbReference>
<evidence type="ECO:0000313" key="5">
    <source>
        <dbReference type="Proteomes" id="UP000001661"/>
    </source>
</evidence>
<evidence type="ECO:0000313" key="4">
    <source>
        <dbReference type="EMBL" id="ADL13751.1"/>
    </source>
</evidence>
<dbReference type="Proteomes" id="UP000001661">
    <property type="component" value="Chromosome"/>
</dbReference>
<dbReference type="KEGG" id="aar:Acear_2266"/>
<dbReference type="GO" id="GO:0003677">
    <property type="term" value="F:DNA binding"/>
    <property type="evidence" value="ECO:0007669"/>
    <property type="project" value="UniProtKB-UniRule"/>
</dbReference>
<evidence type="ECO:0000259" key="3">
    <source>
        <dbReference type="PROSITE" id="PS50977"/>
    </source>
</evidence>
<feature type="DNA-binding region" description="H-T-H motif" evidence="2">
    <location>
        <begin position="35"/>
        <end position="54"/>
    </location>
</feature>
<dbReference type="HOGENOM" id="CLU_094919_1_0_9"/>
<accession>D9QUF0</accession>